<keyword evidence="1" id="KW-0472">Membrane</keyword>
<comment type="caution">
    <text evidence="2">The sequence shown here is derived from an EMBL/GenBank/DDBJ whole genome shotgun (WGS) entry which is preliminary data.</text>
</comment>
<protein>
    <submittedName>
        <fullName evidence="2">Uncharacterized protein</fullName>
    </submittedName>
</protein>
<organism evidence="2 3">
    <name type="scientific">Candidatus Wildermuthbacteria bacterium RIFCSPHIGHO2_12_FULL_40_12</name>
    <dbReference type="NCBI Taxonomy" id="1802457"/>
    <lineage>
        <taxon>Bacteria</taxon>
        <taxon>Candidatus Wildermuthiibacteriota</taxon>
    </lineage>
</organism>
<sequence>METNLIIYIGIYKALGLIVSLVAGAWYLSHRLTKVETKVDGFDTRLTNLNGRMDNAFSGTSPLSLLPKGQIIIEDSGLRKYIDENKDKLLSQCKQKSSMTNPYDIQESAFKFFDSLEFENEFESTLKSSAFKHGVSLDTIRRIGGIYFRDICLNASGFKLEDLDKPKS</sequence>
<evidence type="ECO:0000313" key="2">
    <source>
        <dbReference type="EMBL" id="OHA70732.1"/>
    </source>
</evidence>
<keyword evidence="1" id="KW-1133">Transmembrane helix</keyword>
<keyword evidence="1" id="KW-0812">Transmembrane</keyword>
<proteinExistence type="predicted"/>
<feature type="transmembrane region" description="Helical" evidence="1">
    <location>
        <begin position="6"/>
        <end position="28"/>
    </location>
</feature>
<name>A0A1G2REN0_9BACT</name>
<dbReference type="AlphaFoldDB" id="A0A1G2REN0"/>
<gene>
    <name evidence="2" type="ORF">A3F15_00125</name>
</gene>
<accession>A0A1G2REN0</accession>
<dbReference type="EMBL" id="MHUC01000021">
    <property type="protein sequence ID" value="OHA70732.1"/>
    <property type="molecule type" value="Genomic_DNA"/>
</dbReference>
<dbReference type="Proteomes" id="UP000177078">
    <property type="component" value="Unassembled WGS sequence"/>
</dbReference>
<reference evidence="2 3" key="1">
    <citation type="journal article" date="2016" name="Nat. Commun.">
        <title>Thousands of microbial genomes shed light on interconnected biogeochemical processes in an aquifer system.</title>
        <authorList>
            <person name="Anantharaman K."/>
            <person name="Brown C.T."/>
            <person name="Hug L.A."/>
            <person name="Sharon I."/>
            <person name="Castelle C.J."/>
            <person name="Probst A.J."/>
            <person name="Thomas B.C."/>
            <person name="Singh A."/>
            <person name="Wilkins M.J."/>
            <person name="Karaoz U."/>
            <person name="Brodie E.L."/>
            <person name="Williams K.H."/>
            <person name="Hubbard S.S."/>
            <person name="Banfield J.F."/>
        </authorList>
    </citation>
    <scope>NUCLEOTIDE SEQUENCE [LARGE SCALE GENOMIC DNA]</scope>
</reference>
<evidence type="ECO:0000256" key="1">
    <source>
        <dbReference type="SAM" id="Phobius"/>
    </source>
</evidence>
<evidence type="ECO:0000313" key="3">
    <source>
        <dbReference type="Proteomes" id="UP000177078"/>
    </source>
</evidence>